<name>A0A3L0YCU8_ECOLX</name>
<dbReference type="GO" id="GO:0000287">
    <property type="term" value="F:magnesium ion binding"/>
    <property type="evidence" value="ECO:0007669"/>
    <property type="project" value="InterPro"/>
</dbReference>
<accession>A0A3L0YCU8</accession>
<comment type="caution">
    <text evidence="5">The sequence shown here is derived from an EMBL/GenBank/DDBJ whole genome shotgun (WGS) entry which is preliminary data.</text>
</comment>
<dbReference type="GO" id="GO:0005829">
    <property type="term" value="C:cytosol"/>
    <property type="evidence" value="ECO:0007669"/>
    <property type="project" value="TreeGrafter"/>
</dbReference>
<reference evidence="5" key="1">
    <citation type="submission" date="2018-10" db="EMBL/GenBank/DDBJ databases">
        <authorList>
            <consortium name="NARMS: The National Antimicrobial Resistance Monitoring System"/>
        </authorList>
    </citation>
    <scope>NUCLEOTIDE SEQUENCE [LARGE SCALE GENOMIC DNA]</scope>
    <source>
        <strain evidence="5">CVM N17EC0388</strain>
    </source>
</reference>
<dbReference type="PANTHER" id="PTHR12215:SF10">
    <property type="entry name" value="L-AMINOADIPATE-SEMIALDEHYDE DEHYDROGENASE-PHOSPHOPANTETHEINYL TRANSFERASE"/>
    <property type="match status" value="1"/>
</dbReference>
<dbReference type="AlphaFoldDB" id="A0A3L0YCU8"/>
<comment type="similarity">
    <text evidence="1">Belongs to the P-Pant transferase superfamily. Gsp/Sfp/HetI/AcpT family.</text>
</comment>
<dbReference type="GO" id="GO:0008897">
    <property type="term" value="F:holo-[acyl-carrier-protein] synthase activity"/>
    <property type="evidence" value="ECO:0007669"/>
    <property type="project" value="InterPro"/>
</dbReference>
<evidence type="ECO:0000313" key="5">
    <source>
        <dbReference type="EMBL" id="MHO04983.1"/>
    </source>
</evidence>
<dbReference type="InterPro" id="IPR037143">
    <property type="entry name" value="4-PPantetheinyl_Trfase_dom_sf"/>
</dbReference>
<feature type="domain" description="4'-phosphopantetheinyl transferase N-terminal" evidence="4">
    <location>
        <begin position="16"/>
        <end position="99"/>
    </location>
</feature>
<dbReference type="InterPro" id="IPR050559">
    <property type="entry name" value="P-Pant_transferase_sf"/>
</dbReference>
<keyword evidence="2 5" id="KW-0808">Transferase</keyword>
<dbReference type="InterPro" id="IPR055066">
    <property type="entry name" value="AASDHPPT_N"/>
</dbReference>
<dbReference type="EMBL" id="RNRV01000017">
    <property type="protein sequence ID" value="MHO04983.1"/>
    <property type="molecule type" value="Genomic_DNA"/>
</dbReference>
<proteinExistence type="inferred from homology"/>
<organism evidence="5">
    <name type="scientific">Escherichia coli</name>
    <dbReference type="NCBI Taxonomy" id="562"/>
    <lineage>
        <taxon>Bacteria</taxon>
        <taxon>Pseudomonadati</taxon>
        <taxon>Pseudomonadota</taxon>
        <taxon>Gammaproteobacteria</taxon>
        <taxon>Enterobacterales</taxon>
        <taxon>Enterobacteriaceae</taxon>
        <taxon>Escherichia</taxon>
    </lineage>
</organism>
<gene>
    <name evidence="5" type="ORF">D9F05_11440</name>
</gene>
<dbReference type="Gene3D" id="3.90.470.20">
    <property type="entry name" value="4'-phosphopantetheinyl transferase domain"/>
    <property type="match status" value="2"/>
</dbReference>
<evidence type="ECO:0000256" key="1">
    <source>
        <dbReference type="ARBA" id="ARBA00010990"/>
    </source>
</evidence>
<protein>
    <submittedName>
        <fullName evidence="5">4'-phosphopantetheinyl transferase superfamily protein</fullName>
    </submittedName>
</protein>
<evidence type="ECO:0000259" key="4">
    <source>
        <dbReference type="Pfam" id="PF22624"/>
    </source>
</evidence>
<dbReference type="PANTHER" id="PTHR12215">
    <property type="entry name" value="PHOSPHOPANTETHEINE TRANSFERASE"/>
    <property type="match status" value="1"/>
</dbReference>
<feature type="domain" description="4'-phosphopantetheinyl transferase" evidence="3">
    <location>
        <begin position="105"/>
        <end position="185"/>
    </location>
</feature>
<dbReference type="SUPFAM" id="SSF56214">
    <property type="entry name" value="4'-phosphopantetheinyl transferase"/>
    <property type="match status" value="2"/>
</dbReference>
<evidence type="ECO:0000259" key="3">
    <source>
        <dbReference type="Pfam" id="PF01648"/>
    </source>
</evidence>
<dbReference type="InterPro" id="IPR008278">
    <property type="entry name" value="4-PPantetheinyl_Trfase_dom"/>
</dbReference>
<dbReference type="GO" id="GO:0019878">
    <property type="term" value="P:lysine biosynthetic process via aminoadipic acid"/>
    <property type="evidence" value="ECO:0007669"/>
    <property type="project" value="TreeGrafter"/>
</dbReference>
<dbReference type="Pfam" id="PF01648">
    <property type="entry name" value="ACPS"/>
    <property type="match status" value="1"/>
</dbReference>
<evidence type="ECO:0000256" key="2">
    <source>
        <dbReference type="ARBA" id="ARBA00022679"/>
    </source>
</evidence>
<sequence>MISVDLYLLKPARVSAAQLAMLPETLSPTERQQWQEIQHPDRRQEFLVSRSLLRCLLADRLQCQTSELLFCTHLHGKPALSNPRWQFNQSHSGDWLVIALCATGPLGVDIEMGRRRRQTLPLARRFYATSEYEWLAALPAEEQDGAFYRLWSRKEAVLKAHGGGIAAGLDKVCFLPQEGWRLDNRLDEHEYRVQDWPIGSGWLSLAAPTLAVNGYLLDENLKSTAINPMLTHTIFQESAS</sequence>
<dbReference type="Pfam" id="PF22624">
    <property type="entry name" value="AASDHPPT_N"/>
    <property type="match status" value="1"/>
</dbReference>